<dbReference type="GO" id="GO:0016747">
    <property type="term" value="F:acyltransferase activity, transferring groups other than amino-acyl groups"/>
    <property type="evidence" value="ECO:0007669"/>
    <property type="project" value="InterPro"/>
</dbReference>
<feature type="transmembrane region" description="Helical" evidence="1">
    <location>
        <begin position="243"/>
        <end position="261"/>
    </location>
</feature>
<dbReference type="EnsemblBacteria" id="ABF41739">
    <property type="protein sequence ID" value="ABF41739"/>
    <property type="gene ID" value="Acid345_2738"/>
</dbReference>
<keyword evidence="3" id="KW-0808">Transferase</keyword>
<dbReference type="GO" id="GO:0016020">
    <property type="term" value="C:membrane"/>
    <property type="evidence" value="ECO:0007669"/>
    <property type="project" value="TreeGrafter"/>
</dbReference>
<evidence type="ECO:0000256" key="1">
    <source>
        <dbReference type="SAM" id="Phobius"/>
    </source>
</evidence>
<dbReference type="EMBL" id="CP000360">
    <property type="protein sequence ID" value="ABF41739.1"/>
    <property type="molecule type" value="Genomic_DNA"/>
</dbReference>
<dbReference type="Proteomes" id="UP000002432">
    <property type="component" value="Chromosome"/>
</dbReference>
<protein>
    <submittedName>
        <fullName evidence="3">Acyltransferase 3</fullName>
    </submittedName>
</protein>
<dbReference type="PANTHER" id="PTHR23028">
    <property type="entry name" value="ACETYLTRANSFERASE"/>
    <property type="match status" value="1"/>
</dbReference>
<feature type="transmembrane region" description="Helical" evidence="1">
    <location>
        <begin position="210"/>
        <end position="231"/>
    </location>
</feature>
<dbReference type="KEGG" id="aba:Acid345_2738"/>
<feature type="transmembrane region" description="Helical" evidence="1">
    <location>
        <begin position="83"/>
        <end position="101"/>
    </location>
</feature>
<feature type="domain" description="Acyltransferase 3" evidence="2">
    <location>
        <begin position="6"/>
        <end position="316"/>
    </location>
</feature>
<dbReference type="GO" id="GO:0009103">
    <property type="term" value="P:lipopolysaccharide biosynthetic process"/>
    <property type="evidence" value="ECO:0007669"/>
    <property type="project" value="TreeGrafter"/>
</dbReference>
<name>Q1IN11_KORVE</name>
<sequence>MNRKIPSLDGLRAFSIALVILSHLSGTVNAPKIFSSLYIRGCGKLGVFVFFVISGYLITTLLMQEREKTGTISLSNFYVRRALRILPAAYVFTTIMVVLFWKEIPGIEIAGAYLYFQNFVHNGWRLTHLWSLSIEEQFYLVWPAICCAGFIRSRKVAAWTIALSPFVRVACYALGFTDVGRYSFTVADTLATGCLLAMSIPELKRYDRWLLKPITGVIFTVLILVIQGGFASRFPWARKFYESIGVTFMQLAIAGLIYNCVNMKYRLLNWKPVAAIGVLSYSLYLWQEVFLDHTSNAWYTAFPQNLVLAFLAALASYFLVEQPMLKLRSRLSGRAESSRLNAVELPSLGNSQPVVTGVQERS</sequence>
<dbReference type="PANTHER" id="PTHR23028:SF53">
    <property type="entry name" value="ACYL_TRANSF_3 DOMAIN-CONTAINING PROTEIN"/>
    <property type="match status" value="1"/>
</dbReference>
<feature type="transmembrane region" description="Helical" evidence="1">
    <location>
        <begin position="129"/>
        <end position="151"/>
    </location>
</feature>
<dbReference type="HOGENOM" id="CLU_005679_1_2_0"/>
<feature type="transmembrane region" description="Helical" evidence="1">
    <location>
        <begin position="268"/>
        <end position="286"/>
    </location>
</feature>
<dbReference type="InterPro" id="IPR002656">
    <property type="entry name" value="Acyl_transf_3_dom"/>
</dbReference>
<keyword evidence="3" id="KW-0012">Acyltransferase</keyword>
<keyword evidence="1" id="KW-0812">Transmembrane</keyword>
<dbReference type="RefSeq" id="WP_011523540.1">
    <property type="nucleotide sequence ID" value="NC_008009.1"/>
</dbReference>
<keyword evidence="1" id="KW-1133">Transmembrane helix</keyword>
<dbReference type="InterPro" id="IPR050879">
    <property type="entry name" value="Acyltransferase_3"/>
</dbReference>
<proteinExistence type="predicted"/>
<gene>
    <name evidence="3" type="ordered locus">Acid345_2738</name>
</gene>
<dbReference type="AlphaFoldDB" id="Q1IN11"/>
<dbReference type="eggNOG" id="COG1835">
    <property type="taxonomic scope" value="Bacteria"/>
</dbReference>
<keyword evidence="4" id="KW-1185">Reference proteome</keyword>
<organism evidence="3 4">
    <name type="scientific">Koribacter versatilis (strain Ellin345)</name>
    <dbReference type="NCBI Taxonomy" id="204669"/>
    <lineage>
        <taxon>Bacteria</taxon>
        <taxon>Pseudomonadati</taxon>
        <taxon>Acidobacteriota</taxon>
        <taxon>Terriglobia</taxon>
        <taxon>Terriglobales</taxon>
        <taxon>Candidatus Korobacteraceae</taxon>
        <taxon>Candidatus Korobacter</taxon>
    </lineage>
</organism>
<keyword evidence="1" id="KW-0472">Membrane</keyword>
<feature type="transmembrane region" description="Helical" evidence="1">
    <location>
        <begin position="298"/>
        <end position="320"/>
    </location>
</feature>
<evidence type="ECO:0000313" key="3">
    <source>
        <dbReference type="EMBL" id="ABF41739.1"/>
    </source>
</evidence>
<reference evidence="3 4" key="1">
    <citation type="journal article" date="2009" name="Appl. Environ. Microbiol.">
        <title>Three genomes from the phylum Acidobacteria provide insight into the lifestyles of these microorganisms in soils.</title>
        <authorList>
            <person name="Ward N.L."/>
            <person name="Challacombe J.F."/>
            <person name="Janssen P.H."/>
            <person name="Henrissat B."/>
            <person name="Coutinho P.M."/>
            <person name="Wu M."/>
            <person name="Xie G."/>
            <person name="Haft D.H."/>
            <person name="Sait M."/>
            <person name="Badger J."/>
            <person name="Barabote R.D."/>
            <person name="Bradley B."/>
            <person name="Brettin T.S."/>
            <person name="Brinkac L.M."/>
            <person name="Bruce D."/>
            <person name="Creasy T."/>
            <person name="Daugherty S.C."/>
            <person name="Davidsen T.M."/>
            <person name="DeBoy R.T."/>
            <person name="Detter J.C."/>
            <person name="Dodson R.J."/>
            <person name="Durkin A.S."/>
            <person name="Ganapathy A."/>
            <person name="Gwinn-Giglio M."/>
            <person name="Han C.S."/>
            <person name="Khouri H."/>
            <person name="Kiss H."/>
            <person name="Kothari S.P."/>
            <person name="Madupu R."/>
            <person name="Nelson K.E."/>
            <person name="Nelson W.C."/>
            <person name="Paulsen I."/>
            <person name="Penn K."/>
            <person name="Ren Q."/>
            <person name="Rosovitz M.J."/>
            <person name="Selengut J.D."/>
            <person name="Shrivastava S."/>
            <person name="Sullivan S.A."/>
            <person name="Tapia R."/>
            <person name="Thompson L.S."/>
            <person name="Watkins K.L."/>
            <person name="Yang Q."/>
            <person name="Yu C."/>
            <person name="Zafar N."/>
            <person name="Zhou L."/>
            <person name="Kuske C.R."/>
        </authorList>
    </citation>
    <scope>NUCLEOTIDE SEQUENCE [LARGE SCALE GENOMIC DNA]</scope>
    <source>
        <strain evidence="3 4">Ellin345</strain>
    </source>
</reference>
<accession>Q1IN11</accession>
<evidence type="ECO:0000259" key="2">
    <source>
        <dbReference type="Pfam" id="PF01757"/>
    </source>
</evidence>
<evidence type="ECO:0000313" key="4">
    <source>
        <dbReference type="Proteomes" id="UP000002432"/>
    </source>
</evidence>
<dbReference type="Pfam" id="PF01757">
    <property type="entry name" value="Acyl_transf_3"/>
    <property type="match status" value="1"/>
</dbReference>
<feature type="transmembrane region" description="Helical" evidence="1">
    <location>
        <begin position="45"/>
        <end position="63"/>
    </location>
</feature>